<dbReference type="OrthoDB" id="2438508at2759"/>
<sequence>MNQPPIVLLSSVLGNDTVAGIMAMVSLVVDAITGVNNEHKAYMMNQGYDQDSHFQSVFMSTLAAAFSAINSRVSSFIATETPLKTYLLVAVLSYVAYRIISWIVRSVLNLIKTSIIISIVMMILWFIINITSGGDDGVDSGNRQHQDPISQVLHGLQCKFRARQQQYLQQQHL</sequence>
<comment type="caution">
    <text evidence="2">The sequence shown here is derived from an EMBL/GenBank/DDBJ whole genome shotgun (WGS) entry which is preliminary data.</text>
</comment>
<feature type="transmembrane region" description="Helical" evidence="1">
    <location>
        <begin position="110"/>
        <end position="128"/>
    </location>
</feature>
<gene>
    <name evidence="2" type="ORF">BGZ65_007507</name>
</gene>
<dbReference type="EMBL" id="JAAAHW010010445">
    <property type="protein sequence ID" value="KAF9925924.1"/>
    <property type="molecule type" value="Genomic_DNA"/>
</dbReference>
<proteinExistence type="predicted"/>
<accession>A0A9P6IJE1</accession>
<keyword evidence="1" id="KW-0812">Transmembrane</keyword>
<evidence type="ECO:0000313" key="2">
    <source>
        <dbReference type="EMBL" id="KAF9925924.1"/>
    </source>
</evidence>
<evidence type="ECO:0000256" key="1">
    <source>
        <dbReference type="SAM" id="Phobius"/>
    </source>
</evidence>
<evidence type="ECO:0000313" key="3">
    <source>
        <dbReference type="Proteomes" id="UP000749646"/>
    </source>
</evidence>
<keyword evidence="3" id="KW-1185">Reference proteome</keyword>
<dbReference type="AlphaFoldDB" id="A0A9P6IJE1"/>
<organism evidence="2 3">
    <name type="scientific">Modicella reniformis</name>
    <dbReference type="NCBI Taxonomy" id="1440133"/>
    <lineage>
        <taxon>Eukaryota</taxon>
        <taxon>Fungi</taxon>
        <taxon>Fungi incertae sedis</taxon>
        <taxon>Mucoromycota</taxon>
        <taxon>Mortierellomycotina</taxon>
        <taxon>Mortierellomycetes</taxon>
        <taxon>Mortierellales</taxon>
        <taxon>Mortierellaceae</taxon>
        <taxon>Modicella</taxon>
    </lineage>
</organism>
<protein>
    <submittedName>
        <fullName evidence="2">Uncharacterized protein</fullName>
    </submittedName>
</protein>
<keyword evidence="1" id="KW-1133">Transmembrane helix</keyword>
<keyword evidence="1" id="KW-0472">Membrane</keyword>
<name>A0A9P6IJE1_9FUNG</name>
<reference evidence="2" key="1">
    <citation type="journal article" date="2020" name="Fungal Divers.">
        <title>Resolving the Mortierellaceae phylogeny through synthesis of multi-gene phylogenetics and phylogenomics.</title>
        <authorList>
            <person name="Vandepol N."/>
            <person name="Liber J."/>
            <person name="Desiro A."/>
            <person name="Na H."/>
            <person name="Kennedy M."/>
            <person name="Barry K."/>
            <person name="Grigoriev I.V."/>
            <person name="Miller A.N."/>
            <person name="O'Donnell K."/>
            <person name="Stajich J.E."/>
            <person name="Bonito G."/>
        </authorList>
    </citation>
    <scope>NUCLEOTIDE SEQUENCE</scope>
    <source>
        <strain evidence="2">MES-2147</strain>
    </source>
</reference>
<feature type="transmembrane region" description="Helical" evidence="1">
    <location>
        <begin position="85"/>
        <end position="104"/>
    </location>
</feature>
<dbReference type="Proteomes" id="UP000749646">
    <property type="component" value="Unassembled WGS sequence"/>
</dbReference>